<proteinExistence type="predicted"/>
<dbReference type="InterPro" id="IPR036412">
    <property type="entry name" value="HAD-like_sf"/>
</dbReference>
<organism evidence="2 3">
    <name type="scientific">Vibrio ostreicida</name>
    <dbReference type="NCBI Taxonomy" id="526588"/>
    <lineage>
        <taxon>Bacteria</taxon>
        <taxon>Pseudomonadati</taxon>
        <taxon>Pseudomonadota</taxon>
        <taxon>Gammaproteobacteria</taxon>
        <taxon>Vibrionales</taxon>
        <taxon>Vibrionaceae</taxon>
        <taxon>Vibrio</taxon>
    </lineage>
</organism>
<sequence>MKTTLFTDIDDCLIATEKKHPQGTALDVAALDIDGNPRSFVSPKQKALLNIFSKSNSNIIPVTGRSLDTLNRVNITALFNSWKVVSHGALIIDVDGNIDSGWMKHQRDEFSLPCWSVLLNDLNHRINQLIESAGLAAASYVVSEGDVDCYICIKCQENTDYNSVFDQACDLLTSVDMQLKIHINGRNMALLPPYTSKARAVEYLIKSHSLDKNTLMVSLGDSLSDLPFMKKADFALMPTNSQISNNVSW</sequence>
<feature type="domain" description="Sucrose phosphatase-like" evidence="1">
    <location>
        <begin position="47"/>
        <end position="242"/>
    </location>
</feature>
<dbReference type="Pfam" id="PF05116">
    <property type="entry name" value="S6PP"/>
    <property type="match status" value="1"/>
</dbReference>
<keyword evidence="2" id="KW-0378">Hydrolase</keyword>
<evidence type="ECO:0000259" key="1">
    <source>
        <dbReference type="Pfam" id="PF05116"/>
    </source>
</evidence>
<comment type="caution">
    <text evidence="2">The sequence shown here is derived from an EMBL/GenBank/DDBJ whole genome shotgun (WGS) entry which is preliminary data.</text>
</comment>
<evidence type="ECO:0000313" key="2">
    <source>
        <dbReference type="EMBL" id="MDN3610846.1"/>
    </source>
</evidence>
<dbReference type="RefSeq" id="WP_076585884.1">
    <property type="nucleotide sequence ID" value="NZ_JABEYA020000001.1"/>
</dbReference>
<keyword evidence="3" id="KW-1185">Reference proteome</keyword>
<dbReference type="InterPro" id="IPR023214">
    <property type="entry name" value="HAD_sf"/>
</dbReference>
<protein>
    <submittedName>
        <fullName evidence="2">HAD family hydrolase</fullName>
    </submittedName>
</protein>
<dbReference type="InterPro" id="IPR006380">
    <property type="entry name" value="SPP-like_dom"/>
</dbReference>
<dbReference type="InterPro" id="IPR024197">
    <property type="entry name" value="TPP-like"/>
</dbReference>
<dbReference type="GO" id="GO:0016787">
    <property type="term" value="F:hydrolase activity"/>
    <property type="evidence" value="ECO:0007669"/>
    <property type="project" value="UniProtKB-KW"/>
</dbReference>
<gene>
    <name evidence="2" type="ORF">QWZ16_14165</name>
</gene>
<dbReference type="Gene3D" id="3.40.50.1000">
    <property type="entry name" value="HAD superfamily/HAD-like"/>
    <property type="match status" value="2"/>
</dbReference>
<accession>A0ABT8BUZ6</accession>
<dbReference type="SUPFAM" id="SSF56784">
    <property type="entry name" value="HAD-like"/>
    <property type="match status" value="1"/>
</dbReference>
<name>A0ABT8BUZ6_9VIBR</name>
<dbReference type="Proteomes" id="UP001238540">
    <property type="component" value="Unassembled WGS sequence"/>
</dbReference>
<reference evidence="3" key="1">
    <citation type="journal article" date="2019" name="Int. J. Syst. Evol. Microbiol.">
        <title>The Global Catalogue of Microorganisms (GCM) 10K type strain sequencing project: providing services to taxonomists for standard genome sequencing and annotation.</title>
        <authorList>
            <consortium name="The Broad Institute Genomics Platform"/>
            <consortium name="The Broad Institute Genome Sequencing Center for Infectious Disease"/>
            <person name="Wu L."/>
            <person name="Ma J."/>
        </authorList>
    </citation>
    <scope>NUCLEOTIDE SEQUENCE [LARGE SCALE GENOMIC DNA]</scope>
    <source>
        <strain evidence="3">CECT 7398</strain>
    </source>
</reference>
<dbReference type="PIRSF" id="PIRSF030802">
    <property type="entry name" value="UCP030802"/>
    <property type="match status" value="1"/>
</dbReference>
<dbReference type="EMBL" id="JAUFQC010000001">
    <property type="protein sequence ID" value="MDN3610846.1"/>
    <property type="molecule type" value="Genomic_DNA"/>
</dbReference>
<evidence type="ECO:0000313" key="3">
    <source>
        <dbReference type="Proteomes" id="UP001238540"/>
    </source>
</evidence>